<dbReference type="InterPro" id="IPR034660">
    <property type="entry name" value="DinB/YfiT-like"/>
</dbReference>
<dbReference type="EMBL" id="VBOX01000087">
    <property type="protein sequence ID" value="TMQ61992.1"/>
    <property type="molecule type" value="Genomic_DNA"/>
</dbReference>
<accession>A0A538TEC2</accession>
<comment type="caution">
    <text evidence="1">The sequence shown here is derived from an EMBL/GenBank/DDBJ whole genome shotgun (WGS) entry which is preliminary data.</text>
</comment>
<reference evidence="1 2" key="1">
    <citation type="journal article" date="2019" name="Nat. Microbiol.">
        <title>Mediterranean grassland soil C-N compound turnover is dependent on rainfall and depth, and is mediated by genomically divergent microorganisms.</title>
        <authorList>
            <person name="Diamond S."/>
            <person name="Andeer P.F."/>
            <person name="Li Z."/>
            <person name="Crits-Christoph A."/>
            <person name="Burstein D."/>
            <person name="Anantharaman K."/>
            <person name="Lane K.R."/>
            <person name="Thomas B.C."/>
            <person name="Pan C."/>
            <person name="Northen T.R."/>
            <person name="Banfield J.F."/>
        </authorList>
    </citation>
    <scope>NUCLEOTIDE SEQUENCE [LARGE SCALE GENOMIC DNA]</scope>
    <source>
        <strain evidence="1">WS_7</strain>
    </source>
</reference>
<dbReference type="SUPFAM" id="SSF109854">
    <property type="entry name" value="DinB/YfiT-like putative metalloenzymes"/>
    <property type="match status" value="1"/>
</dbReference>
<protein>
    <submittedName>
        <fullName evidence="1">DinB family protein</fullName>
    </submittedName>
</protein>
<dbReference type="AlphaFoldDB" id="A0A538TEC2"/>
<proteinExistence type="predicted"/>
<sequence>MIATWKPILWQQFGAAIDMLENALLACPEELWNDRSRRPEYWYVVFHTLFFLDFYLSDSPEGFTPPAPFTLDELDPAGLLPERVYTGQRCGFERPDVTVSELLLYSMRHVQHHAAQLNLMLRQTIDSAPTWVSKTKIKLGGD</sequence>
<name>A0A538TEC2_UNCEI</name>
<evidence type="ECO:0000313" key="2">
    <source>
        <dbReference type="Proteomes" id="UP000317366"/>
    </source>
</evidence>
<dbReference type="Proteomes" id="UP000317366">
    <property type="component" value="Unassembled WGS sequence"/>
</dbReference>
<evidence type="ECO:0000313" key="1">
    <source>
        <dbReference type="EMBL" id="TMQ61992.1"/>
    </source>
</evidence>
<gene>
    <name evidence="1" type="ORF">E6K77_08675</name>
</gene>
<organism evidence="1 2">
    <name type="scientific">Eiseniibacteriota bacterium</name>
    <dbReference type="NCBI Taxonomy" id="2212470"/>
    <lineage>
        <taxon>Bacteria</taxon>
        <taxon>Candidatus Eiseniibacteriota</taxon>
    </lineage>
</organism>